<keyword evidence="5 13" id="KW-0963">Cytoplasm</keyword>
<comment type="similarity">
    <text evidence="12 13">Belongs to the class-III pyridoxal-phosphate-dependent aminotransferase family. BioA subfamily.</text>
</comment>
<evidence type="ECO:0000256" key="9">
    <source>
        <dbReference type="ARBA" id="ARBA00022756"/>
    </source>
</evidence>
<protein>
    <recommendedName>
        <fullName evidence="13">Adenosylmethionine-8-amino-7-oxononanoate aminotransferase</fullName>
        <ecNumber evidence="13">2.6.1.62</ecNumber>
    </recommendedName>
    <alternativeName>
        <fullName evidence="13">7,8-diamino-pelargonic acid aminotransferase</fullName>
        <shortName evidence="13">DAPA AT</shortName>
        <shortName evidence="13">DAPA aminotransferase</shortName>
    </alternativeName>
    <alternativeName>
        <fullName evidence="13">7,8-diaminononanoate synthase</fullName>
        <shortName evidence="13">DANS</shortName>
    </alternativeName>
    <alternativeName>
        <fullName evidence="13">Diaminopelargonic acid synthase</fullName>
    </alternativeName>
</protein>
<sequence length="466" mass="52006">MWRLLSIIWWFIMKDINLLNKSELLENDKNHLWHPFTQMKEWAQTEPLIIVEGEGNYLIDIDGNRYLDGVSSLWANIHGHKRKEINQAISGQLQKISHTTLLGLTHPNAVILAQNISQIAPGNLKWVFYSESGSTAVEIALKMAFQYWQNSGKVKKTGFVCLGEGYHGDTIGAVSVGGIDLFHNIYSPLLFKSYKVPSPYLYCKKHNIPLDNGAEFCADEVKKLLEKHHEKIAAFIIEPLIQGAGGMLPFPPGYLNKVRQYCSQYDVLLIADEVAVGFGHTGTMFACEKENVEPDILCLGKGLTGGYLPLSATLASDKIFDAFWGDYDQLNSFFHGHTFTGNPLACAAALASLDIFGKDQTLKNLPAKINALKEGLDALSKLDFVGDVRQCGLMAGVEIFEDKSRQTPFPLKRRTGHKICLDVRNHGLILRNLGDVIVFMPPLSITCDEITHMIESLEKSIRKICK</sequence>
<dbReference type="GO" id="GO:0005737">
    <property type="term" value="C:cytoplasm"/>
    <property type="evidence" value="ECO:0007669"/>
    <property type="project" value="UniProtKB-SubCell"/>
</dbReference>
<evidence type="ECO:0000256" key="13">
    <source>
        <dbReference type="HAMAP-Rule" id="MF_00834"/>
    </source>
</evidence>
<organism evidence="14">
    <name type="scientific">uncultured Desulfobacterium sp</name>
    <dbReference type="NCBI Taxonomy" id="201089"/>
    <lineage>
        <taxon>Bacteria</taxon>
        <taxon>Pseudomonadati</taxon>
        <taxon>Thermodesulfobacteriota</taxon>
        <taxon>Desulfobacteria</taxon>
        <taxon>Desulfobacterales</taxon>
        <taxon>Desulfobacteriaceae</taxon>
        <taxon>Desulfobacterium</taxon>
        <taxon>environmental samples</taxon>
    </lineage>
</organism>
<dbReference type="GO" id="GO:0030170">
    <property type="term" value="F:pyridoxal phosphate binding"/>
    <property type="evidence" value="ECO:0007669"/>
    <property type="project" value="UniProtKB-UniRule"/>
</dbReference>
<dbReference type="GO" id="GO:0009102">
    <property type="term" value="P:biotin biosynthetic process"/>
    <property type="evidence" value="ECO:0007669"/>
    <property type="project" value="UniProtKB-UniRule"/>
</dbReference>
<dbReference type="GO" id="GO:0004015">
    <property type="term" value="F:adenosylmethionine-8-amino-7-oxononanoate transaminase activity"/>
    <property type="evidence" value="ECO:0007669"/>
    <property type="project" value="UniProtKB-UniRule"/>
</dbReference>
<comment type="cofactor">
    <cofactor evidence="1 13">
        <name>pyridoxal 5'-phosphate</name>
        <dbReference type="ChEBI" id="CHEBI:597326"/>
    </cofactor>
</comment>
<dbReference type="InterPro" id="IPR015424">
    <property type="entry name" value="PyrdxlP-dep_Trfase"/>
</dbReference>
<dbReference type="InterPro" id="IPR049704">
    <property type="entry name" value="Aminotrans_3_PPA_site"/>
</dbReference>
<dbReference type="InterPro" id="IPR015422">
    <property type="entry name" value="PyrdxlP-dep_Trfase_small"/>
</dbReference>
<dbReference type="HAMAP" id="MF_00834">
    <property type="entry name" value="BioA"/>
    <property type="match status" value="1"/>
</dbReference>
<evidence type="ECO:0000256" key="4">
    <source>
        <dbReference type="ARBA" id="ARBA00011738"/>
    </source>
</evidence>
<keyword evidence="8 13" id="KW-0949">S-adenosyl-L-methionine</keyword>
<dbReference type="UniPathway" id="UPA00078">
    <property type="reaction ID" value="UER00160"/>
</dbReference>
<dbReference type="EC" id="2.6.1.62" evidence="13"/>
<keyword evidence="6 13" id="KW-0032">Aminotransferase</keyword>
<feature type="binding site" evidence="13">
    <location>
        <position position="431"/>
    </location>
    <ligand>
        <name>substrate</name>
    </ligand>
</feature>
<evidence type="ECO:0000256" key="11">
    <source>
        <dbReference type="ARBA" id="ARBA00048449"/>
    </source>
</evidence>
<dbReference type="PROSITE" id="PS00600">
    <property type="entry name" value="AA_TRANSFER_CLASS_3"/>
    <property type="match status" value="1"/>
</dbReference>
<proteinExistence type="inferred from homology"/>
<evidence type="ECO:0000256" key="1">
    <source>
        <dbReference type="ARBA" id="ARBA00001933"/>
    </source>
</evidence>
<evidence type="ECO:0000313" key="14">
    <source>
        <dbReference type="EMBL" id="CBX31136.1"/>
    </source>
</evidence>
<keyword evidence="10 13" id="KW-0663">Pyridoxal phosphate</keyword>
<feature type="binding site" evidence="13">
    <location>
        <position position="336"/>
    </location>
    <ligand>
        <name>substrate</name>
    </ligand>
</feature>
<feature type="site" description="Participates in the substrate recognition with KAPA and in a stacking interaction with the adenine ring of SAM" evidence="13">
    <location>
        <position position="36"/>
    </location>
</feature>
<keyword evidence="9 13" id="KW-0093">Biotin biosynthesis</keyword>
<gene>
    <name evidence="13" type="primary">bioA</name>
    <name evidence="14" type="ORF">N47_E46480</name>
</gene>
<evidence type="ECO:0000256" key="2">
    <source>
        <dbReference type="ARBA" id="ARBA00004496"/>
    </source>
</evidence>
<dbReference type="InterPro" id="IPR015421">
    <property type="entry name" value="PyrdxlP-dep_Trfase_major"/>
</dbReference>
<comment type="catalytic activity">
    <reaction evidence="11 13">
        <text>(8S)-8-amino-7-oxononanoate + S-adenosyl-L-methionine = S-adenosyl-4-methylsulfanyl-2-oxobutanoate + (7R,8S)-7,8-diammoniononanoate</text>
        <dbReference type="Rhea" id="RHEA:16861"/>
        <dbReference type="ChEBI" id="CHEBI:16490"/>
        <dbReference type="ChEBI" id="CHEBI:59789"/>
        <dbReference type="ChEBI" id="CHEBI:149468"/>
        <dbReference type="ChEBI" id="CHEBI:149469"/>
        <dbReference type="EC" id="2.6.1.62"/>
    </reaction>
</comment>
<comment type="subcellular location">
    <subcellularLocation>
        <location evidence="2 13">Cytoplasm</location>
    </subcellularLocation>
</comment>
<dbReference type="AlphaFoldDB" id="E1YM03"/>
<dbReference type="EMBL" id="FR695877">
    <property type="protein sequence ID" value="CBX31136.1"/>
    <property type="molecule type" value="Genomic_DNA"/>
</dbReference>
<evidence type="ECO:0000256" key="10">
    <source>
        <dbReference type="ARBA" id="ARBA00022898"/>
    </source>
</evidence>
<dbReference type="InterPro" id="IPR005814">
    <property type="entry name" value="Aminotrans_3"/>
</dbReference>
<dbReference type="PANTHER" id="PTHR42684">
    <property type="entry name" value="ADENOSYLMETHIONINE-8-AMINO-7-OXONONANOATE AMINOTRANSFERASE"/>
    <property type="match status" value="1"/>
</dbReference>
<evidence type="ECO:0000256" key="7">
    <source>
        <dbReference type="ARBA" id="ARBA00022679"/>
    </source>
</evidence>
<evidence type="ECO:0000256" key="6">
    <source>
        <dbReference type="ARBA" id="ARBA00022576"/>
    </source>
</evidence>
<feature type="binding site" evidence="13">
    <location>
        <position position="272"/>
    </location>
    <ligand>
        <name>pyridoxal 5'-phosphate</name>
        <dbReference type="ChEBI" id="CHEBI:597326"/>
    </ligand>
</feature>
<feature type="binding site" evidence="13">
    <location>
        <position position="166"/>
    </location>
    <ligand>
        <name>substrate</name>
    </ligand>
</feature>
<dbReference type="Gene3D" id="3.90.1150.10">
    <property type="entry name" value="Aspartate Aminotransferase, domain 1"/>
    <property type="match status" value="1"/>
</dbReference>
<dbReference type="PIRSF" id="PIRSF000521">
    <property type="entry name" value="Transaminase_4ab_Lys_Orn"/>
    <property type="match status" value="1"/>
</dbReference>
<feature type="binding site" evidence="13">
    <location>
        <position position="301"/>
    </location>
    <ligand>
        <name>substrate</name>
    </ligand>
</feature>
<evidence type="ECO:0000256" key="12">
    <source>
        <dbReference type="ARBA" id="ARBA00060970"/>
    </source>
</evidence>
<dbReference type="CDD" id="cd00610">
    <property type="entry name" value="OAT_like"/>
    <property type="match status" value="1"/>
</dbReference>
<dbReference type="SUPFAM" id="SSF53383">
    <property type="entry name" value="PLP-dependent transferases"/>
    <property type="match status" value="1"/>
</dbReference>
<comment type="pathway">
    <text evidence="3 13">Cofactor biosynthesis; biotin biosynthesis; 7,8-diaminononanoate from 8-amino-7-oxononanoate (SAM route): step 1/1.</text>
</comment>
<comment type="subunit">
    <text evidence="4 13">Homodimer.</text>
</comment>
<reference evidence="14" key="1">
    <citation type="journal article" date="2011" name="Environ. Microbiol.">
        <title>Genomic insights into the metabolic potential of the polycyclic aromatic hydrocarbon degrading sulfate-reducing Deltaproteobacterium N47.</title>
        <authorList>
            <person name="Bergmann F."/>
            <person name="Selesi D."/>
            <person name="Weinmaier T."/>
            <person name="Tischler P."/>
            <person name="Rattei T."/>
            <person name="Meckenstock R.U."/>
        </authorList>
    </citation>
    <scope>NUCLEOTIDE SEQUENCE</scope>
</reference>
<feature type="binding site" evidence="13">
    <location>
        <begin position="337"/>
        <end position="338"/>
    </location>
    <ligand>
        <name>pyridoxal 5'-phosphate</name>
        <dbReference type="ChEBI" id="CHEBI:597326"/>
    </ligand>
</feature>
<keyword evidence="7 13" id="KW-0808">Transferase</keyword>
<dbReference type="NCBIfam" id="TIGR00508">
    <property type="entry name" value="bioA"/>
    <property type="match status" value="1"/>
</dbReference>
<name>E1YM03_9BACT</name>
<feature type="binding site" evidence="13">
    <location>
        <begin position="133"/>
        <end position="134"/>
    </location>
    <ligand>
        <name>pyridoxal 5'-phosphate</name>
        <dbReference type="ChEBI" id="CHEBI:597326"/>
    </ligand>
</feature>
<evidence type="ECO:0000256" key="5">
    <source>
        <dbReference type="ARBA" id="ARBA00022490"/>
    </source>
</evidence>
<dbReference type="Gene3D" id="3.40.640.10">
    <property type="entry name" value="Type I PLP-dependent aspartate aminotransferase-like (Major domain)"/>
    <property type="match status" value="1"/>
</dbReference>
<evidence type="ECO:0000256" key="8">
    <source>
        <dbReference type="ARBA" id="ARBA00022691"/>
    </source>
</evidence>
<dbReference type="PANTHER" id="PTHR42684:SF17">
    <property type="entry name" value="ADENOSYLMETHIONINE-8-AMINO-7-OXONONANOATE AMINOTRANSFERASE"/>
    <property type="match status" value="1"/>
</dbReference>
<comment type="caution">
    <text evidence="13">Lacks conserved residue(s) required for the propagation of feature annotation.</text>
</comment>
<evidence type="ECO:0000256" key="3">
    <source>
        <dbReference type="ARBA" id="ARBA00005063"/>
    </source>
</evidence>
<feature type="modified residue" description="N6-(pyridoxal phosphate)lysine" evidence="13">
    <location>
        <position position="301"/>
    </location>
</feature>
<accession>E1YM03</accession>
<dbReference type="Pfam" id="PF00202">
    <property type="entry name" value="Aminotran_3"/>
    <property type="match status" value="1"/>
</dbReference>
<comment type="function">
    <text evidence="13">Catalyzes the transfer of the alpha-amino group from S-adenosyl-L-methionine (SAM) to 7-keto-8-aminopelargonic acid (KAPA) to form 7,8-diaminopelargonic acid (DAPA). It is the only aminotransferase known to utilize SAM as an amino donor.</text>
</comment>
<dbReference type="FunFam" id="3.40.640.10:FF:000078">
    <property type="entry name" value="Adenosylmethionine-8-amino-7-oxononanoate aminotransferase"/>
    <property type="match status" value="1"/>
</dbReference>
<dbReference type="InterPro" id="IPR005815">
    <property type="entry name" value="BioA"/>
</dbReference>